<protein>
    <submittedName>
        <fullName evidence="1">Uncharacterized protein</fullName>
    </submittedName>
</protein>
<gene>
    <name evidence="1" type="ORF">MYCIT1_LOCUS17672</name>
</gene>
<name>A0AAD2HC71_9AGAR</name>
<evidence type="ECO:0000313" key="2">
    <source>
        <dbReference type="Proteomes" id="UP001295794"/>
    </source>
</evidence>
<keyword evidence="2" id="KW-1185">Reference proteome</keyword>
<dbReference type="AlphaFoldDB" id="A0AAD2HC71"/>
<comment type="caution">
    <text evidence="1">The sequence shown here is derived from an EMBL/GenBank/DDBJ whole genome shotgun (WGS) entry which is preliminary data.</text>
</comment>
<dbReference type="EMBL" id="CAVNYO010000181">
    <property type="protein sequence ID" value="CAK5272119.1"/>
    <property type="molecule type" value="Genomic_DNA"/>
</dbReference>
<proteinExistence type="predicted"/>
<organism evidence="1 2">
    <name type="scientific">Mycena citricolor</name>
    <dbReference type="NCBI Taxonomy" id="2018698"/>
    <lineage>
        <taxon>Eukaryota</taxon>
        <taxon>Fungi</taxon>
        <taxon>Dikarya</taxon>
        <taxon>Basidiomycota</taxon>
        <taxon>Agaricomycotina</taxon>
        <taxon>Agaricomycetes</taxon>
        <taxon>Agaricomycetidae</taxon>
        <taxon>Agaricales</taxon>
        <taxon>Marasmiineae</taxon>
        <taxon>Mycenaceae</taxon>
        <taxon>Mycena</taxon>
    </lineage>
</organism>
<reference evidence="1" key="1">
    <citation type="submission" date="2023-11" db="EMBL/GenBank/DDBJ databases">
        <authorList>
            <person name="De Vega J J."/>
            <person name="De Vega J J."/>
        </authorList>
    </citation>
    <scope>NUCLEOTIDE SEQUENCE</scope>
</reference>
<evidence type="ECO:0000313" key="1">
    <source>
        <dbReference type="EMBL" id="CAK5272119.1"/>
    </source>
</evidence>
<sequence>MLLCCECWKEVHWLRCDCCSMAGPLWCCGYSTEAHSSWREYIEKSTGLRQRMSSPSCKLHIRIQKELNRRRKRLLVGPVHCNPPHWPHTGACANATAASESARNVDLIIACSVLREAMNRVQ</sequence>
<accession>A0AAD2HC71</accession>
<dbReference type="Proteomes" id="UP001295794">
    <property type="component" value="Unassembled WGS sequence"/>
</dbReference>